<evidence type="ECO:0000313" key="2">
    <source>
        <dbReference type="Proteomes" id="UP000249829"/>
    </source>
</evidence>
<organism evidence="1 2">
    <name type="scientific">Aspergillus violaceofuscus (strain CBS 115571)</name>
    <dbReference type="NCBI Taxonomy" id="1450538"/>
    <lineage>
        <taxon>Eukaryota</taxon>
        <taxon>Fungi</taxon>
        <taxon>Dikarya</taxon>
        <taxon>Ascomycota</taxon>
        <taxon>Pezizomycotina</taxon>
        <taxon>Eurotiomycetes</taxon>
        <taxon>Eurotiomycetidae</taxon>
        <taxon>Eurotiales</taxon>
        <taxon>Aspergillaceae</taxon>
        <taxon>Aspergillus</taxon>
    </lineage>
</organism>
<protein>
    <submittedName>
        <fullName evidence="1">Uncharacterized protein</fullName>
    </submittedName>
</protein>
<dbReference type="EMBL" id="KZ825177">
    <property type="protein sequence ID" value="PYI15893.1"/>
    <property type="molecule type" value="Genomic_DNA"/>
</dbReference>
<evidence type="ECO:0000313" key="1">
    <source>
        <dbReference type="EMBL" id="PYI15893.1"/>
    </source>
</evidence>
<keyword evidence="2" id="KW-1185">Reference proteome</keyword>
<gene>
    <name evidence="1" type="ORF">BO99DRAFT_235364</name>
</gene>
<name>A0A2V5H4X4_ASPV1</name>
<proteinExistence type="predicted"/>
<dbReference type="Proteomes" id="UP000249829">
    <property type="component" value="Unassembled WGS sequence"/>
</dbReference>
<dbReference type="AlphaFoldDB" id="A0A2V5H4X4"/>
<reference evidence="1 2" key="1">
    <citation type="submission" date="2018-02" db="EMBL/GenBank/DDBJ databases">
        <title>The genomes of Aspergillus section Nigri reveals drivers in fungal speciation.</title>
        <authorList>
            <consortium name="DOE Joint Genome Institute"/>
            <person name="Vesth T.C."/>
            <person name="Nybo J."/>
            <person name="Theobald S."/>
            <person name="Brandl J."/>
            <person name="Frisvad J.C."/>
            <person name="Nielsen K.F."/>
            <person name="Lyhne E.K."/>
            <person name="Kogle M.E."/>
            <person name="Kuo A."/>
            <person name="Riley R."/>
            <person name="Clum A."/>
            <person name="Nolan M."/>
            <person name="Lipzen A."/>
            <person name="Salamov A."/>
            <person name="Henrissat B."/>
            <person name="Wiebenga A."/>
            <person name="De vries R.P."/>
            <person name="Grigoriev I.V."/>
            <person name="Mortensen U.H."/>
            <person name="Andersen M.R."/>
            <person name="Baker S.E."/>
        </authorList>
    </citation>
    <scope>NUCLEOTIDE SEQUENCE [LARGE SCALE GENOMIC DNA]</scope>
    <source>
        <strain evidence="1 2">CBS 115571</strain>
    </source>
</reference>
<accession>A0A2V5H4X4</accession>
<sequence>MKCLLACIAQCIGLDESHSLPACIAFPRRSILIRKEKEGPRELRAARPTAAATSRERAGKQAIRLLLGVKRQVRKRGWHKSRRRTVTIAEFELKSGDAQTVCSGGGCWGDCLCVPFGPPASLSTPAHPETKPAVTITLQCRVQSTVIRCRETRGRIQPNPDRRVAGEGGQQTGWDCTLAGNNERFPRCWDSPASAVSLGFGLCLTKDWAD</sequence>